<dbReference type="InterPro" id="IPR024692">
    <property type="entry name" value="PTS_EI"/>
</dbReference>
<evidence type="ECO:0000256" key="4">
    <source>
        <dbReference type="ARBA" id="ARBA00004496"/>
    </source>
</evidence>
<proteinExistence type="inferred from homology"/>
<dbReference type="EMBL" id="JACOPE010000001">
    <property type="protein sequence ID" value="MBC5682257.1"/>
    <property type="molecule type" value="Genomic_DNA"/>
</dbReference>
<dbReference type="InterPro" id="IPR008731">
    <property type="entry name" value="PTS_EIN"/>
</dbReference>
<organism evidence="22 23">
    <name type="scientific">Ruminococcus hominis</name>
    <dbReference type="NCBI Taxonomy" id="2763065"/>
    <lineage>
        <taxon>Bacteria</taxon>
        <taxon>Bacillati</taxon>
        <taxon>Bacillota</taxon>
        <taxon>Clostridia</taxon>
        <taxon>Eubacteriales</taxon>
        <taxon>Oscillospiraceae</taxon>
        <taxon>Ruminococcus</taxon>
    </lineage>
</organism>
<keyword evidence="15 17" id="KW-0460">Magnesium</keyword>
<dbReference type="PROSITE" id="PS00742">
    <property type="entry name" value="PEP_ENZYMES_2"/>
    <property type="match status" value="1"/>
</dbReference>
<dbReference type="Gene3D" id="3.20.20.60">
    <property type="entry name" value="Phosphoenolpyruvate-binding domains"/>
    <property type="match status" value="1"/>
</dbReference>
<evidence type="ECO:0000256" key="1">
    <source>
        <dbReference type="ARBA" id="ARBA00000683"/>
    </source>
</evidence>
<dbReference type="PANTHER" id="PTHR46244:SF3">
    <property type="entry name" value="PHOSPHOENOLPYRUVATE-PROTEIN PHOSPHOTRANSFERASE"/>
    <property type="match status" value="1"/>
</dbReference>
<name>A0ABR7G486_9FIRM</name>
<evidence type="ECO:0000256" key="3">
    <source>
        <dbReference type="ARBA" id="ARBA00002728"/>
    </source>
</evidence>
<dbReference type="SUPFAM" id="SSF52009">
    <property type="entry name" value="Phosphohistidine domain"/>
    <property type="match status" value="1"/>
</dbReference>
<dbReference type="Pfam" id="PF05524">
    <property type="entry name" value="PEP-utilisers_N"/>
    <property type="match status" value="1"/>
</dbReference>
<comment type="function">
    <text evidence="3 17">General (non sugar-specific) component of the phosphoenolpyruvate-dependent sugar phosphotransferase system (sugar PTS). This major carbohydrate active-transport system catalyzes the phosphorylation of incoming sugar substrates concomitantly with their translocation across the cell membrane. Enzyme I transfers the phosphoryl group from phosphoenolpyruvate (PEP) to the phosphoryl carrier protein (HPr).</text>
</comment>
<dbReference type="Pfam" id="PF02896">
    <property type="entry name" value="PEP-utilizers_C"/>
    <property type="match status" value="1"/>
</dbReference>
<dbReference type="InterPro" id="IPR000121">
    <property type="entry name" value="PEP_util_C"/>
</dbReference>
<feature type="coiled-coil region" evidence="18">
    <location>
        <begin position="26"/>
        <end position="71"/>
    </location>
</feature>
<keyword evidence="12 17" id="KW-0598">Phosphotransferase system</keyword>
<evidence type="ECO:0000256" key="18">
    <source>
        <dbReference type="SAM" id="Coils"/>
    </source>
</evidence>
<comment type="caution">
    <text evidence="22">The sequence shown here is derived from an EMBL/GenBank/DDBJ whole genome shotgun (WGS) entry which is preliminary data.</text>
</comment>
<accession>A0ABR7G486</accession>
<dbReference type="Pfam" id="PF00391">
    <property type="entry name" value="PEP-utilizers"/>
    <property type="match status" value="1"/>
</dbReference>
<dbReference type="InterPro" id="IPR050499">
    <property type="entry name" value="PEP-utilizing_PTS_enzyme"/>
</dbReference>
<dbReference type="InterPro" id="IPR008279">
    <property type="entry name" value="PEP-util_enz_mobile_dom"/>
</dbReference>
<evidence type="ECO:0000313" key="23">
    <source>
        <dbReference type="Proteomes" id="UP000631576"/>
    </source>
</evidence>
<dbReference type="InterPro" id="IPR036618">
    <property type="entry name" value="PtsI_HPr-bd_sf"/>
</dbReference>
<evidence type="ECO:0000313" key="22">
    <source>
        <dbReference type="EMBL" id="MBC5682257.1"/>
    </source>
</evidence>
<dbReference type="InterPro" id="IPR040442">
    <property type="entry name" value="Pyrv_kinase-like_dom_sf"/>
</dbReference>
<dbReference type="InterPro" id="IPR023151">
    <property type="entry name" value="PEP_util_CS"/>
</dbReference>
<feature type="domain" description="PEP-utilising enzyme C-terminal" evidence="20">
    <location>
        <begin position="249"/>
        <end position="535"/>
    </location>
</feature>
<evidence type="ECO:0000256" key="10">
    <source>
        <dbReference type="ARBA" id="ARBA00022597"/>
    </source>
</evidence>
<keyword evidence="10 17" id="KW-0762">Sugar transport</keyword>
<keyword evidence="13 17" id="KW-0479">Metal-binding</keyword>
<dbReference type="Gene3D" id="3.50.30.10">
    <property type="entry name" value="Phosphohistidine domain"/>
    <property type="match status" value="1"/>
</dbReference>
<evidence type="ECO:0000259" key="19">
    <source>
        <dbReference type="Pfam" id="PF00391"/>
    </source>
</evidence>
<dbReference type="Proteomes" id="UP000631576">
    <property type="component" value="Unassembled WGS sequence"/>
</dbReference>
<keyword evidence="11 17" id="KW-0808">Transferase</keyword>
<evidence type="ECO:0000259" key="21">
    <source>
        <dbReference type="Pfam" id="PF05524"/>
    </source>
</evidence>
<keyword evidence="23" id="KW-1185">Reference proteome</keyword>
<comment type="catalytic activity">
    <reaction evidence="1 17">
        <text>L-histidyl-[protein] + phosphoenolpyruvate = N(pros)-phospho-L-histidyl-[protein] + pyruvate</text>
        <dbReference type="Rhea" id="RHEA:23880"/>
        <dbReference type="Rhea" id="RHEA-COMP:9745"/>
        <dbReference type="Rhea" id="RHEA-COMP:9746"/>
        <dbReference type="ChEBI" id="CHEBI:15361"/>
        <dbReference type="ChEBI" id="CHEBI:29979"/>
        <dbReference type="ChEBI" id="CHEBI:58702"/>
        <dbReference type="ChEBI" id="CHEBI:64837"/>
        <dbReference type="EC" id="2.7.3.9"/>
    </reaction>
</comment>
<reference evidence="22 23" key="1">
    <citation type="submission" date="2020-08" db="EMBL/GenBank/DDBJ databases">
        <title>Genome public.</title>
        <authorList>
            <person name="Liu C."/>
            <person name="Sun Q."/>
        </authorList>
    </citation>
    <scope>NUCLEOTIDE SEQUENCE [LARGE SCALE GENOMIC DNA]</scope>
    <source>
        <strain evidence="22 23">NSJ-13</strain>
    </source>
</reference>
<dbReference type="PRINTS" id="PR01736">
    <property type="entry name" value="PHPHTRNFRASE"/>
</dbReference>
<evidence type="ECO:0000259" key="20">
    <source>
        <dbReference type="Pfam" id="PF02896"/>
    </source>
</evidence>
<evidence type="ECO:0000256" key="8">
    <source>
        <dbReference type="ARBA" id="ARBA00022448"/>
    </source>
</evidence>
<evidence type="ECO:0000256" key="15">
    <source>
        <dbReference type="ARBA" id="ARBA00022842"/>
    </source>
</evidence>
<feature type="domain" description="PEP-utilising enzyme mobile" evidence="19">
    <location>
        <begin position="152"/>
        <end position="221"/>
    </location>
</feature>
<feature type="domain" description="Phosphotransferase system enzyme I N-terminal" evidence="21">
    <location>
        <begin position="5"/>
        <end position="126"/>
    </location>
</feature>
<evidence type="ECO:0000256" key="6">
    <source>
        <dbReference type="ARBA" id="ARBA00012232"/>
    </source>
</evidence>
<keyword evidence="18" id="KW-0175">Coiled coil</keyword>
<evidence type="ECO:0000256" key="11">
    <source>
        <dbReference type="ARBA" id="ARBA00022679"/>
    </source>
</evidence>
<evidence type="ECO:0000256" key="12">
    <source>
        <dbReference type="ARBA" id="ARBA00022683"/>
    </source>
</evidence>
<comment type="subcellular location">
    <subcellularLocation>
        <location evidence="4 17">Cytoplasm</location>
    </subcellularLocation>
</comment>
<keyword evidence="8 17" id="KW-0813">Transport</keyword>
<comment type="cofactor">
    <cofactor evidence="2 17">
        <name>Mg(2+)</name>
        <dbReference type="ChEBI" id="CHEBI:18420"/>
    </cofactor>
</comment>
<evidence type="ECO:0000256" key="2">
    <source>
        <dbReference type="ARBA" id="ARBA00001946"/>
    </source>
</evidence>
<evidence type="ECO:0000256" key="7">
    <source>
        <dbReference type="ARBA" id="ARBA00016544"/>
    </source>
</evidence>
<comment type="similarity">
    <text evidence="5 17">Belongs to the PEP-utilizing enzyme family.</text>
</comment>
<dbReference type="PANTHER" id="PTHR46244">
    <property type="entry name" value="PHOSPHOENOLPYRUVATE-PROTEIN PHOSPHOTRANSFERASE"/>
    <property type="match status" value="1"/>
</dbReference>
<evidence type="ECO:0000256" key="16">
    <source>
        <dbReference type="ARBA" id="ARBA00033235"/>
    </source>
</evidence>
<evidence type="ECO:0000256" key="17">
    <source>
        <dbReference type="PIRNR" id="PIRNR000732"/>
    </source>
</evidence>
<dbReference type="NCBIfam" id="TIGR01417">
    <property type="entry name" value="PTS_I_fam"/>
    <property type="match status" value="1"/>
</dbReference>
<evidence type="ECO:0000256" key="14">
    <source>
        <dbReference type="ARBA" id="ARBA00022777"/>
    </source>
</evidence>
<dbReference type="EC" id="2.7.3.9" evidence="6 17"/>
<dbReference type="InterPro" id="IPR015813">
    <property type="entry name" value="Pyrv/PenolPyrv_kinase-like_dom"/>
</dbReference>
<keyword evidence="9 17" id="KW-0963">Cytoplasm</keyword>
<dbReference type="RefSeq" id="WP_022075243.1">
    <property type="nucleotide sequence ID" value="NZ_JACOPE010000001.1"/>
</dbReference>
<dbReference type="PIRSF" id="PIRSF000732">
    <property type="entry name" value="PTS_enzyme_I"/>
    <property type="match status" value="1"/>
</dbReference>
<dbReference type="Gene3D" id="1.10.274.10">
    <property type="entry name" value="PtsI, HPr-binding domain"/>
    <property type="match status" value="1"/>
</dbReference>
<evidence type="ECO:0000256" key="9">
    <source>
        <dbReference type="ARBA" id="ARBA00022490"/>
    </source>
</evidence>
<dbReference type="InterPro" id="IPR036637">
    <property type="entry name" value="Phosphohistidine_dom_sf"/>
</dbReference>
<evidence type="ECO:0000256" key="5">
    <source>
        <dbReference type="ARBA" id="ARBA00007837"/>
    </source>
</evidence>
<dbReference type="SUPFAM" id="SSF47831">
    <property type="entry name" value="Enzyme I of the PEP:sugar phosphotransferase system HPr-binding (sub)domain"/>
    <property type="match status" value="1"/>
</dbReference>
<evidence type="ECO:0000256" key="13">
    <source>
        <dbReference type="ARBA" id="ARBA00022723"/>
    </source>
</evidence>
<dbReference type="InterPro" id="IPR006318">
    <property type="entry name" value="PTS_EI-like"/>
</dbReference>
<dbReference type="SUPFAM" id="SSF51621">
    <property type="entry name" value="Phosphoenolpyruvate/pyruvate domain"/>
    <property type="match status" value="1"/>
</dbReference>
<dbReference type="GO" id="GO:0008965">
    <property type="term" value="F:phosphoenolpyruvate-protein phosphotransferase activity"/>
    <property type="evidence" value="ECO:0007669"/>
    <property type="project" value="UniProtKB-EC"/>
</dbReference>
<gene>
    <name evidence="22" type="primary">ptsP</name>
    <name evidence="22" type="ORF">H8S40_01445</name>
</gene>
<keyword evidence="14 17" id="KW-0418">Kinase</keyword>
<sequence>MEIIQGKAIFGGIAIGPISFFAKEQKQVKRTKVEDTEAEIARYEAALATAIEQLGALYEKALKEVGESEAQIFEVHQMMLEDDDYNDSVKNIITSQGLNAEYAVATTGDNFSTMFAAMDDEYFQARAVDVKDISERIINILMGIGEAKVSDEPSIIVAEDLAPSETVQMDKSKLLGFVTRLGSSNSHTAILARTMNIPALIQVDIKEEWNGKQAIIDGFSGKFIIEPEADVLEEYQKKQAEQQERRRLLAEQKGKPTVTKNGKAIKLFANIGSVSDLQSVMENDAAGIGLFRSEFLYLESDTYPTEEEQFKAYKMVAETMAGKKVIIRTLDIGADKQVDYFELDKEENPAMGLRAIRICLTRPEIFKTQLRALLRASAFGNIAVMYPMIISVEEVRKIKAIMEEVKAELDEAGIPYGNVEQGIMIETPAAVILSDLLAKEVDFFSIGTNDLTQYTLAIDRQNAKLDEFYNPHHEAVLRMIQMVVENAHKAGIWAGICGELGADLELTDRFMEMGVDELSVSPTFIYPVRQKIREYDGETK</sequence>
<protein>
    <recommendedName>
        <fullName evidence="7 17">Phosphoenolpyruvate-protein phosphotransferase</fullName>
        <ecNumber evidence="6 17">2.7.3.9</ecNumber>
    </recommendedName>
    <alternativeName>
        <fullName evidence="16 17">Phosphotransferase system, enzyme I</fullName>
    </alternativeName>
</protein>